<feature type="domain" description="Ribosomal RNA small subunit methyltransferase E PUA-like" evidence="14">
    <location>
        <begin position="30"/>
        <end position="77"/>
    </location>
</feature>
<evidence type="ECO:0000256" key="11">
    <source>
        <dbReference type="ARBA" id="ARBA00033196"/>
    </source>
</evidence>
<accession>A0A844LZP2</accession>
<evidence type="ECO:0000313" key="15">
    <source>
        <dbReference type="EMBL" id="MUG31890.1"/>
    </source>
</evidence>
<dbReference type="GO" id="GO:0070042">
    <property type="term" value="F:rRNA (uridine-N3-)-methyltransferase activity"/>
    <property type="evidence" value="ECO:0007669"/>
    <property type="project" value="TreeGrafter"/>
</dbReference>
<evidence type="ECO:0000256" key="4">
    <source>
        <dbReference type="ARBA" id="ARBA00013673"/>
    </source>
</evidence>
<sequence length="300" mass="33564">MRRFFYNSSLHHTASIEALHQRPLGDSLCLTDDIYHHWCRVLRAKVGEQSWIFDGLGGQSLVELESIDKKSATVKIIHQDTAENTCNYHSTIALVMSRGDRMDYAIQKATELGATTIQLLTSQHGEVRLKANQVDKKLSHWQQVALSASEQCRLNRPTLILSPLSIEQWLQGEMGAVHHMVQHLYDADYYQSYLQQPILPLVLAVPSQQEQQTLDVNAQITDHFALANIKGTNPDSTAACLPRFEILIGAEGGLSEAEYQLARNTGYLPWQLGNRILRTETAPVVALATLMYISTNAAQS</sequence>
<evidence type="ECO:0000256" key="8">
    <source>
        <dbReference type="ARBA" id="ARBA00022679"/>
    </source>
</evidence>
<dbReference type="Proteomes" id="UP000442109">
    <property type="component" value="Unassembled WGS sequence"/>
</dbReference>
<keyword evidence="5" id="KW-0963">Cytoplasm</keyword>
<dbReference type="PANTHER" id="PTHR30027:SF3">
    <property type="entry name" value="16S RRNA (URACIL(1498)-N(3))-METHYLTRANSFERASE"/>
    <property type="match status" value="1"/>
</dbReference>
<dbReference type="Gene3D" id="3.40.1280.10">
    <property type="match status" value="1"/>
</dbReference>
<evidence type="ECO:0000256" key="10">
    <source>
        <dbReference type="ARBA" id="ARBA00025699"/>
    </source>
</evidence>
<dbReference type="GO" id="GO:0070475">
    <property type="term" value="P:rRNA base methylation"/>
    <property type="evidence" value="ECO:0007669"/>
    <property type="project" value="TreeGrafter"/>
</dbReference>
<dbReference type="InterPro" id="IPR029028">
    <property type="entry name" value="Alpha/beta_knot_MTases"/>
</dbReference>
<proteinExistence type="inferred from homology"/>
<name>A0A844LZP2_9GAMM</name>
<dbReference type="Pfam" id="PF20260">
    <property type="entry name" value="PUA_4"/>
    <property type="match status" value="1"/>
</dbReference>
<evidence type="ECO:0000256" key="2">
    <source>
        <dbReference type="ARBA" id="ARBA00005528"/>
    </source>
</evidence>
<dbReference type="EC" id="2.1.1.193" evidence="3"/>
<gene>
    <name evidence="15" type="ORF">GB996_03685</name>
</gene>
<dbReference type="NCBIfam" id="TIGR00046">
    <property type="entry name" value="RsmE family RNA methyltransferase"/>
    <property type="match status" value="2"/>
</dbReference>
<evidence type="ECO:0000256" key="1">
    <source>
        <dbReference type="ARBA" id="ARBA00004496"/>
    </source>
</evidence>
<dbReference type="PANTHER" id="PTHR30027">
    <property type="entry name" value="RIBOSOMAL RNA SMALL SUBUNIT METHYLTRANSFERASE E"/>
    <property type="match status" value="1"/>
</dbReference>
<dbReference type="Pfam" id="PF04452">
    <property type="entry name" value="Methyltrans_RNA"/>
    <property type="match status" value="2"/>
</dbReference>
<dbReference type="InterPro" id="IPR006700">
    <property type="entry name" value="RsmE"/>
</dbReference>
<dbReference type="InterPro" id="IPR046886">
    <property type="entry name" value="RsmE_MTase_dom"/>
</dbReference>
<reference evidence="15 16" key="1">
    <citation type="journal article" date="2019" name="PLoS ONE">
        <title>Pup mortality in New Zealand sea lions (Phocarctos hookeri) at Enderby Island, Auckland Islands, 2013-18.</title>
        <authorList>
            <person name="Michael S.A."/>
            <person name="Hayman D.T.S."/>
            <person name="Gray R."/>
            <person name="Zhang J."/>
            <person name="Rogers L."/>
            <person name="Roe W.D."/>
        </authorList>
    </citation>
    <scope>NUCLEOTIDE SEQUENCE [LARGE SCALE GENOMIC DNA]</scope>
    <source>
        <strain evidence="15 16">SM868</strain>
    </source>
</reference>
<feature type="domain" description="Ribosomal RNA small subunit methyltransferase E methyltransferase" evidence="13">
    <location>
        <begin position="87"/>
        <end position="173"/>
    </location>
</feature>
<keyword evidence="8 15" id="KW-0808">Transferase</keyword>
<comment type="similarity">
    <text evidence="2">Belongs to the RNA methyltransferase RsmE family.</text>
</comment>
<keyword evidence="7 15" id="KW-0489">Methyltransferase</keyword>
<keyword evidence="9" id="KW-0949">S-adenosyl-L-methionine</keyword>
<feature type="domain" description="Ribosomal RNA small subunit methyltransferase E methyltransferase" evidence="13">
    <location>
        <begin position="222"/>
        <end position="290"/>
    </location>
</feature>
<dbReference type="EMBL" id="WFKQ01000002">
    <property type="protein sequence ID" value="MUG31890.1"/>
    <property type="molecule type" value="Genomic_DNA"/>
</dbReference>
<evidence type="ECO:0000259" key="14">
    <source>
        <dbReference type="Pfam" id="PF20260"/>
    </source>
</evidence>
<keyword evidence="16" id="KW-1185">Reference proteome</keyword>
<dbReference type="InterPro" id="IPR029026">
    <property type="entry name" value="tRNA_m1G_MTases_N"/>
</dbReference>
<dbReference type="OrthoDB" id="9815641at2"/>
<comment type="catalytic activity">
    <reaction evidence="12">
        <text>uridine(1498) in 16S rRNA + S-adenosyl-L-methionine = N(3)-methyluridine(1498) in 16S rRNA + S-adenosyl-L-homocysteine + H(+)</text>
        <dbReference type="Rhea" id="RHEA:42920"/>
        <dbReference type="Rhea" id="RHEA-COMP:10283"/>
        <dbReference type="Rhea" id="RHEA-COMP:10284"/>
        <dbReference type="ChEBI" id="CHEBI:15378"/>
        <dbReference type="ChEBI" id="CHEBI:57856"/>
        <dbReference type="ChEBI" id="CHEBI:59789"/>
        <dbReference type="ChEBI" id="CHEBI:65315"/>
        <dbReference type="ChEBI" id="CHEBI:74502"/>
        <dbReference type="EC" id="2.1.1.193"/>
    </reaction>
</comment>
<evidence type="ECO:0000256" key="3">
    <source>
        <dbReference type="ARBA" id="ARBA00012328"/>
    </source>
</evidence>
<dbReference type="NCBIfam" id="NF008692">
    <property type="entry name" value="PRK11713.1-5"/>
    <property type="match status" value="1"/>
</dbReference>
<protein>
    <recommendedName>
        <fullName evidence="4">Ribosomal RNA small subunit methyltransferase E</fullName>
        <ecNumber evidence="3">2.1.1.193</ecNumber>
    </recommendedName>
    <alternativeName>
        <fullName evidence="11">16S rRNA m3U1498 methyltransferase</fullName>
    </alternativeName>
</protein>
<keyword evidence="6" id="KW-0698">rRNA processing</keyword>
<dbReference type="RefSeq" id="WP_155586880.1">
    <property type="nucleotide sequence ID" value="NZ_WFKQ01000002.1"/>
</dbReference>
<evidence type="ECO:0000313" key="16">
    <source>
        <dbReference type="Proteomes" id="UP000442109"/>
    </source>
</evidence>
<evidence type="ECO:0000256" key="7">
    <source>
        <dbReference type="ARBA" id="ARBA00022603"/>
    </source>
</evidence>
<dbReference type="InterPro" id="IPR015947">
    <property type="entry name" value="PUA-like_sf"/>
</dbReference>
<dbReference type="GO" id="GO:0005737">
    <property type="term" value="C:cytoplasm"/>
    <property type="evidence" value="ECO:0007669"/>
    <property type="project" value="UniProtKB-SubCell"/>
</dbReference>
<dbReference type="AlphaFoldDB" id="A0A844LZP2"/>
<evidence type="ECO:0000259" key="13">
    <source>
        <dbReference type="Pfam" id="PF04452"/>
    </source>
</evidence>
<dbReference type="NCBIfam" id="NF008711">
    <property type="entry name" value="PRK11713.7-6"/>
    <property type="match status" value="1"/>
</dbReference>
<comment type="caution">
    <text evidence="15">The sequence shown here is derived from an EMBL/GenBank/DDBJ whole genome shotgun (WGS) entry which is preliminary data.</text>
</comment>
<dbReference type="SUPFAM" id="SSF88697">
    <property type="entry name" value="PUA domain-like"/>
    <property type="match status" value="1"/>
</dbReference>
<evidence type="ECO:0000256" key="6">
    <source>
        <dbReference type="ARBA" id="ARBA00022552"/>
    </source>
</evidence>
<comment type="subcellular location">
    <subcellularLocation>
        <location evidence="1">Cytoplasm</location>
    </subcellularLocation>
</comment>
<dbReference type="CDD" id="cd18084">
    <property type="entry name" value="RsmE-like"/>
    <property type="match status" value="1"/>
</dbReference>
<evidence type="ECO:0000256" key="9">
    <source>
        <dbReference type="ARBA" id="ARBA00022691"/>
    </source>
</evidence>
<evidence type="ECO:0000256" key="12">
    <source>
        <dbReference type="ARBA" id="ARBA00047944"/>
    </source>
</evidence>
<comment type="function">
    <text evidence="10">Specifically methylates the N3 position of the uracil ring of uridine 1498 (m3U1498) in 16S rRNA. Acts on the fully assembled 30S ribosomal subunit.</text>
</comment>
<organism evidence="15 16">
    <name type="scientific">Psychrobacter sanguinis</name>
    <dbReference type="NCBI Taxonomy" id="861445"/>
    <lineage>
        <taxon>Bacteria</taxon>
        <taxon>Pseudomonadati</taxon>
        <taxon>Pseudomonadota</taxon>
        <taxon>Gammaproteobacteria</taxon>
        <taxon>Moraxellales</taxon>
        <taxon>Moraxellaceae</taxon>
        <taxon>Psychrobacter</taxon>
    </lineage>
</organism>
<dbReference type="InterPro" id="IPR046887">
    <property type="entry name" value="RsmE_PUA-like"/>
</dbReference>
<evidence type="ECO:0000256" key="5">
    <source>
        <dbReference type="ARBA" id="ARBA00022490"/>
    </source>
</evidence>
<dbReference type="SUPFAM" id="SSF75217">
    <property type="entry name" value="alpha/beta knot"/>
    <property type="match status" value="1"/>
</dbReference>